<evidence type="ECO:0000259" key="4">
    <source>
        <dbReference type="Pfam" id="PF00195"/>
    </source>
</evidence>
<name>A0ABW4ZUR9_9BACL</name>
<accession>A0ABW4ZUR9</accession>
<dbReference type="PIRSF" id="PIRSF000451">
    <property type="entry name" value="PKS_III"/>
    <property type="match status" value="1"/>
</dbReference>
<comment type="similarity">
    <text evidence="1">Belongs to the thiolase-like superfamily. Chalcone/stilbene synthases family.</text>
</comment>
<dbReference type="PROSITE" id="PS00441">
    <property type="entry name" value="CHALCONE_SYNTH"/>
    <property type="match status" value="1"/>
</dbReference>
<protein>
    <submittedName>
        <fullName evidence="6">Type III polyketide synthase</fullName>
    </submittedName>
</protein>
<organism evidence="6 7">
    <name type="scientific">Tumebacillus lipolyticus</name>
    <dbReference type="NCBI Taxonomy" id="1280370"/>
    <lineage>
        <taxon>Bacteria</taxon>
        <taxon>Bacillati</taxon>
        <taxon>Bacillota</taxon>
        <taxon>Bacilli</taxon>
        <taxon>Bacillales</taxon>
        <taxon>Alicyclobacillaceae</taxon>
        <taxon>Tumebacillus</taxon>
    </lineage>
</organism>
<dbReference type="InterPro" id="IPR012328">
    <property type="entry name" value="Chalcone/stilbene_synt_C"/>
</dbReference>
<proteinExistence type="inferred from homology"/>
<gene>
    <name evidence="6" type="ORF">ACFSOY_06425</name>
</gene>
<evidence type="ECO:0000256" key="1">
    <source>
        <dbReference type="ARBA" id="ARBA00005531"/>
    </source>
</evidence>
<dbReference type="CDD" id="cd00831">
    <property type="entry name" value="CHS_like"/>
    <property type="match status" value="1"/>
</dbReference>
<dbReference type="Pfam" id="PF00195">
    <property type="entry name" value="Chal_sti_synt_N"/>
    <property type="match status" value="1"/>
</dbReference>
<evidence type="ECO:0000259" key="5">
    <source>
        <dbReference type="Pfam" id="PF02797"/>
    </source>
</evidence>
<dbReference type="InterPro" id="IPR016039">
    <property type="entry name" value="Thiolase-like"/>
</dbReference>
<sequence length="353" mass="38444">MPVIASIGTAVPPYIIRQAESRTFARNLFADAFSDIDRLLTVFDSAQVEQRHFCIPLDWFATTSSWEEKNRLYIEHAVSLSRQAAETCLQRAGLSPTDVDMILFISSTGIATPSIDALLCNSLGLREDIVRLPIWGLGCAGGAAGLARSFDLAQAHPNRKVLMIALELCGLTFVHGDRSKSNLIATSLFADGAAAALLYGDRAAESLDCHGPQLIASRSTTWPNSLDVMGWDVQNDGLKVIFSRDIPTLVEQKIGDLCDSFLSAHDLSRAAVSRYIAHPGGMKVLSAYERALDLPADALQHAREILRTHGNMSSCTVLFVLERELAESHQLGEHGLLFALGPGFSAEQVLLRW</sequence>
<dbReference type="Gene3D" id="3.40.47.10">
    <property type="match status" value="2"/>
</dbReference>
<evidence type="ECO:0000313" key="6">
    <source>
        <dbReference type="EMBL" id="MFD2169627.1"/>
    </source>
</evidence>
<evidence type="ECO:0000313" key="7">
    <source>
        <dbReference type="Proteomes" id="UP001597343"/>
    </source>
</evidence>
<dbReference type="PANTHER" id="PTHR11877:SF99">
    <property type="entry name" value="1,3,6,8-TETRAHYDROXYNAPHTHALENE SYNTHASE"/>
    <property type="match status" value="1"/>
</dbReference>
<feature type="domain" description="Chalcone/stilbene synthase N-terminal" evidence="4">
    <location>
        <begin position="4"/>
        <end position="198"/>
    </location>
</feature>
<dbReference type="EMBL" id="JBHUIO010000005">
    <property type="protein sequence ID" value="MFD2169627.1"/>
    <property type="molecule type" value="Genomic_DNA"/>
</dbReference>
<dbReference type="SUPFAM" id="SSF53901">
    <property type="entry name" value="Thiolase-like"/>
    <property type="match status" value="2"/>
</dbReference>
<dbReference type="InterPro" id="IPR011141">
    <property type="entry name" value="Polyketide_synthase_type-III"/>
</dbReference>
<dbReference type="InterPro" id="IPR001099">
    <property type="entry name" value="Chalcone/stilbene_synt_N"/>
</dbReference>
<dbReference type="PANTHER" id="PTHR11877">
    <property type="entry name" value="HYDROXYMETHYLGLUTARYL-COA SYNTHASE"/>
    <property type="match status" value="1"/>
</dbReference>
<evidence type="ECO:0000256" key="3">
    <source>
        <dbReference type="ARBA" id="ARBA00023315"/>
    </source>
</evidence>
<evidence type="ECO:0000256" key="2">
    <source>
        <dbReference type="ARBA" id="ARBA00022679"/>
    </source>
</evidence>
<keyword evidence="2" id="KW-0808">Transferase</keyword>
<dbReference type="Proteomes" id="UP001597343">
    <property type="component" value="Unassembled WGS sequence"/>
</dbReference>
<comment type="caution">
    <text evidence="6">The sequence shown here is derived from an EMBL/GenBank/DDBJ whole genome shotgun (WGS) entry which is preliminary data.</text>
</comment>
<dbReference type="Pfam" id="PF02797">
    <property type="entry name" value="Chal_sti_synt_C"/>
    <property type="match status" value="1"/>
</dbReference>
<keyword evidence="7" id="KW-1185">Reference proteome</keyword>
<reference evidence="7" key="1">
    <citation type="journal article" date="2019" name="Int. J. Syst. Evol. Microbiol.">
        <title>The Global Catalogue of Microorganisms (GCM) 10K type strain sequencing project: providing services to taxonomists for standard genome sequencing and annotation.</title>
        <authorList>
            <consortium name="The Broad Institute Genomics Platform"/>
            <consortium name="The Broad Institute Genome Sequencing Center for Infectious Disease"/>
            <person name="Wu L."/>
            <person name="Ma J."/>
        </authorList>
    </citation>
    <scope>NUCLEOTIDE SEQUENCE [LARGE SCALE GENOMIC DNA]</scope>
    <source>
        <strain evidence="7">CGMCC 1.13574</strain>
    </source>
</reference>
<dbReference type="InterPro" id="IPR018088">
    <property type="entry name" value="Chalcone/stilbene_synthase_AS"/>
</dbReference>
<feature type="domain" description="Chalcone/stilbene synthase C-terminal" evidence="5">
    <location>
        <begin position="214"/>
        <end position="352"/>
    </location>
</feature>
<keyword evidence="3" id="KW-0012">Acyltransferase</keyword>
<dbReference type="RefSeq" id="WP_386044926.1">
    <property type="nucleotide sequence ID" value="NZ_JBHUIO010000005.1"/>
</dbReference>